<dbReference type="PANTHER" id="PTHR10807:SF64">
    <property type="entry name" value="MYOTUBULARIN-RELATED PROTEIN 4"/>
    <property type="match status" value="1"/>
</dbReference>
<dbReference type="Pfam" id="PF01363">
    <property type="entry name" value="FYVE"/>
    <property type="match status" value="1"/>
</dbReference>
<dbReference type="GeneID" id="113939790"/>
<dbReference type="InterPro" id="IPR010569">
    <property type="entry name" value="Myotubularin-like_Pase_dom"/>
</dbReference>
<dbReference type="GO" id="GO:0004722">
    <property type="term" value="F:protein serine/threonine phosphatase activity"/>
    <property type="evidence" value="ECO:0007669"/>
    <property type="project" value="UniProtKB-ARBA"/>
</dbReference>
<dbReference type="SUPFAM" id="SSF52799">
    <property type="entry name" value="(Phosphotyrosine protein) phosphatases II"/>
    <property type="match status" value="1"/>
</dbReference>
<dbReference type="CTD" id="9110"/>
<dbReference type="SUPFAM" id="SSF57903">
    <property type="entry name" value="FYVE/PHD zinc finger"/>
    <property type="match status" value="1"/>
</dbReference>
<comment type="subcellular location">
    <subcellularLocation>
        <location evidence="1">Membrane</location>
    </subcellularLocation>
</comment>
<evidence type="ECO:0000313" key="17">
    <source>
        <dbReference type="RefSeq" id="XP_027482206.1"/>
    </source>
</evidence>
<comment type="similarity">
    <text evidence="2">Belongs to the protein-tyrosine phosphatase family. Non-receptor class myotubularin subfamily.</text>
</comment>
<dbReference type="CDD" id="cd14587">
    <property type="entry name" value="PTP-MTMR4"/>
    <property type="match status" value="1"/>
</dbReference>
<organism evidence="16 17">
    <name type="scientific">Zalophus californianus</name>
    <name type="common">California sealion</name>
    <dbReference type="NCBI Taxonomy" id="9704"/>
    <lineage>
        <taxon>Eukaryota</taxon>
        <taxon>Metazoa</taxon>
        <taxon>Chordata</taxon>
        <taxon>Craniata</taxon>
        <taxon>Vertebrata</taxon>
        <taxon>Euteleostomi</taxon>
        <taxon>Mammalia</taxon>
        <taxon>Eutheria</taxon>
        <taxon>Laurasiatheria</taxon>
        <taxon>Carnivora</taxon>
        <taxon>Caniformia</taxon>
        <taxon>Pinnipedia</taxon>
        <taxon>Otariidae</taxon>
        <taxon>Zalophus</taxon>
    </lineage>
</organism>
<dbReference type="InterPro" id="IPR030564">
    <property type="entry name" value="Myotubularin"/>
</dbReference>
<evidence type="ECO:0000256" key="4">
    <source>
        <dbReference type="ARBA" id="ARBA00022723"/>
    </source>
</evidence>
<feature type="domain" description="Myotubularin phosphatase" evidence="15">
    <location>
        <begin position="167"/>
        <end position="584"/>
    </location>
</feature>
<dbReference type="InterPro" id="IPR011011">
    <property type="entry name" value="Znf_FYVE_PHD"/>
</dbReference>
<feature type="region of interest" description="Disordered" evidence="13">
    <location>
        <begin position="741"/>
        <end position="767"/>
    </location>
</feature>
<evidence type="ECO:0000313" key="16">
    <source>
        <dbReference type="Proteomes" id="UP000515165"/>
    </source>
</evidence>
<dbReference type="SUPFAM" id="SSF50729">
    <property type="entry name" value="PH domain-like"/>
    <property type="match status" value="1"/>
</dbReference>
<evidence type="ECO:0000256" key="13">
    <source>
        <dbReference type="SAM" id="MobiDB-lite"/>
    </source>
</evidence>
<dbReference type="RefSeq" id="XP_027482206.1">
    <property type="nucleotide sequence ID" value="XM_027626405.2"/>
</dbReference>
<keyword evidence="4" id="KW-0479">Metal-binding</keyword>
<evidence type="ECO:0000259" key="15">
    <source>
        <dbReference type="PROSITE" id="PS51339"/>
    </source>
</evidence>
<dbReference type="CDD" id="cd13342">
    <property type="entry name" value="PH-GRAM_MTMR4"/>
    <property type="match status" value="1"/>
</dbReference>
<reference evidence="17" key="1">
    <citation type="submission" date="2025-08" db="UniProtKB">
        <authorList>
            <consortium name="RefSeq"/>
        </authorList>
    </citation>
    <scope>IDENTIFICATION</scope>
    <source>
        <tissue evidence="17">Blood</tissue>
    </source>
</reference>
<evidence type="ECO:0000256" key="10">
    <source>
        <dbReference type="PIRSR" id="PIRSR630564-1"/>
    </source>
</evidence>
<evidence type="ECO:0000256" key="8">
    <source>
        <dbReference type="ARBA" id="ARBA00023136"/>
    </source>
</evidence>
<feature type="binding site" evidence="11">
    <location>
        <begin position="421"/>
        <end position="427"/>
    </location>
    <ligand>
        <name>substrate</name>
    </ligand>
</feature>
<evidence type="ECO:0000256" key="11">
    <source>
        <dbReference type="PIRSR" id="PIRSR630564-2"/>
    </source>
</evidence>
<dbReference type="CDD" id="cd15733">
    <property type="entry name" value="FYVE_MTMR4"/>
    <property type="match status" value="1"/>
</dbReference>
<keyword evidence="8" id="KW-0472">Membrane</keyword>
<dbReference type="PROSITE" id="PS50178">
    <property type="entry name" value="ZF_FYVE"/>
    <property type="match status" value="1"/>
</dbReference>
<dbReference type="GO" id="GO:0008270">
    <property type="term" value="F:zinc ion binding"/>
    <property type="evidence" value="ECO:0007669"/>
    <property type="project" value="UniProtKB-KW"/>
</dbReference>
<keyword evidence="7" id="KW-0862">Zinc</keyword>
<dbReference type="InterPro" id="IPR030590">
    <property type="entry name" value="MTMR4_PTP"/>
</dbReference>
<dbReference type="PROSITE" id="PS00383">
    <property type="entry name" value="TYR_PHOSPHATASE_1"/>
    <property type="match status" value="1"/>
</dbReference>
<sequence>MSLTARVSCSMLSCFGEEGPPSLEYIQAKDLFPPKELVKEEENLQVPFTVLQGEGVEFLGRAADALIAISNYRLHIKFKDSVINVPLRMIDSVESRDMFQLHIACKDSKVVRCHFSTFKQCQEWLSRLSRATARPAKPEDLFAFAYHAWCLGLTEEDQHTHLCQPGEHIRCRQEAELMRMGFDLQNVWRVSHINSNYKLCPSYPQKLLVPVWITDKELENVASFRSWKRIPVVVYRHLRNGAAIARCSQPEISWWGWRNADDEYLVTSIAKACALDPGTRATGGSLSTGNSDASEACDTDFDSSLTACSGVESTAAPQKLLILDARSYTAAVANRAKGGGSECEEYYPNCEVVFMGMANIHAIRNSFQYLRAVCSQMPDPSNWLSALESTKWLQHLSVMLKAAVLVANTVDRESRPVLVHCSDGWDRTPQIVALAKILLDPYYRTLEGFQVLVESDWLDFGHKFGDRCGHQENAEDQNEQCPVFLQWLDSVHQLLKQFPCLFEFNEAFLVKLVQHTYSCLYGTFLANNPCEREKRNIYKRTCSVWALLRAGNKNFHNFLYTPGSDMVLHPVCHVRALHLWTAVYLPASSPCPLGEETMDLYLSPAAPSQEFAGRSLDRLPKTRSMDDLLSACDTSSPLTRTSSDPNLNNHCQEARVGLEPWHSNPEESETFVESGAGGPQQTIGEMGLPSPLPSSQRDYLSNKPFKSHRSCSPSYKLLSTAVPQEMKSNISDPEIKVLEETKAPAPDPPAHSELSRTLDGTEQPPEPCPEKAAVCALSEVGSNKCHGVCDFPESSQDSLTGTPQQALLDSMLGSNWDSFQGMVTSFPSGETTPRRLLSYGCCSKRSSNKQVSSTKPVPLSCPSPVPPLYLDDDGLPFPTDVIQHRLRQIEAGYKQEVEQLRRQVRELQMRLDIRHCCAPPAEPPMDYEDDFTCLKESDGSDIEDFGSDHSEDCLSEASWEPVDKKETEVTRWVPDHMASHCYNCDCEFWLAKRRHHCRNCGNVFCAGCCHLKLPIPDQQLYDPVLVCNSCYEHIQVSRARELMSQHLKKPIATASS</sequence>
<keyword evidence="6" id="KW-0378">Hydrolase</keyword>
<feature type="region of interest" description="Disordered" evidence="13">
    <location>
        <begin position="660"/>
        <end position="712"/>
    </location>
</feature>
<dbReference type="Pfam" id="PF06602">
    <property type="entry name" value="Myotub-related"/>
    <property type="match status" value="1"/>
</dbReference>
<name>A0A6J2FQM4_ZALCA</name>
<proteinExistence type="inferred from homology"/>
<evidence type="ECO:0000256" key="5">
    <source>
        <dbReference type="ARBA" id="ARBA00022771"/>
    </source>
</evidence>
<dbReference type="SMART" id="SM00064">
    <property type="entry name" value="FYVE"/>
    <property type="match status" value="1"/>
</dbReference>
<dbReference type="GO" id="GO:0019903">
    <property type="term" value="F:protein phosphatase binding"/>
    <property type="evidence" value="ECO:0007669"/>
    <property type="project" value="TreeGrafter"/>
</dbReference>
<dbReference type="GO" id="GO:0006661">
    <property type="term" value="P:phosphatidylinositol biosynthetic process"/>
    <property type="evidence" value="ECO:0007669"/>
    <property type="project" value="UniProtKB-ARBA"/>
</dbReference>
<dbReference type="GO" id="GO:0010506">
    <property type="term" value="P:regulation of autophagy"/>
    <property type="evidence" value="ECO:0007669"/>
    <property type="project" value="TreeGrafter"/>
</dbReference>
<evidence type="ECO:0000256" key="3">
    <source>
        <dbReference type="ARBA" id="ARBA00012903"/>
    </source>
</evidence>
<feature type="domain" description="FYVE-type" evidence="14">
    <location>
        <begin position="975"/>
        <end position="1035"/>
    </location>
</feature>
<dbReference type="PROSITE" id="PS51339">
    <property type="entry name" value="PPASE_MYOTUBULARIN"/>
    <property type="match status" value="1"/>
</dbReference>
<dbReference type="InterPro" id="IPR000306">
    <property type="entry name" value="Znf_FYVE"/>
</dbReference>
<evidence type="ECO:0000256" key="9">
    <source>
        <dbReference type="ARBA" id="ARBA00032571"/>
    </source>
</evidence>
<dbReference type="AlphaFoldDB" id="A0A6J2FQM4"/>
<dbReference type="InterPro" id="IPR029021">
    <property type="entry name" value="Prot-tyrosine_phosphatase-like"/>
</dbReference>
<dbReference type="FunFam" id="3.30.40.10:FF:000073">
    <property type="entry name" value="myotubularin-related protein 4 isoform X2"/>
    <property type="match status" value="1"/>
</dbReference>
<dbReference type="GO" id="GO:0052629">
    <property type="term" value="F:phosphatidylinositol-3,5-bisphosphate 3-phosphatase activity"/>
    <property type="evidence" value="ECO:0007669"/>
    <property type="project" value="UniProtKB-EC"/>
</dbReference>
<evidence type="ECO:0000256" key="6">
    <source>
        <dbReference type="ARBA" id="ARBA00022801"/>
    </source>
</evidence>
<dbReference type="InterPro" id="IPR013083">
    <property type="entry name" value="Znf_RING/FYVE/PHD"/>
</dbReference>
<evidence type="ECO:0000256" key="12">
    <source>
        <dbReference type="PROSITE-ProRule" id="PRU00091"/>
    </source>
</evidence>
<dbReference type="Proteomes" id="UP000515165">
    <property type="component" value="Chromosome 16"/>
</dbReference>
<dbReference type="GO" id="GO:0016020">
    <property type="term" value="C:membrane"/>
    <property type="evidence" value="ECO:0007669"/>
    <property type="project" value="UniProtKB-SubCell"/>
</dbReference>
<evidence type="ECO:0000259" key="14">
    <source>
        <dbReference type="PROSITE" id="PS50178"/>
    </source>
</evidence>
<dbReference type="PANTHER" id="PTHR10807">
    <property type="entry name" value="MYOTUBULARIN-RELATED"/>
    <property type="match status" value="1"/>
</dbReference>
<dbReference type="GO" id="GO:0061952">
    <property type="term" value="P:midbody abscission"/>
    <property type="evidence" value="ECO:0007669"/>
    <property type="project" value="UniProtKB-ARBA"/>
</dbReference>
<dbReference type="GO" id="GO:0005829">
    <property type="term" value="C:cytosol"/>
    <property type="evidence" value="ECO:0007669"/>
    <property type="project" value="UniProtKB-ARBA"/>
</dbReference>
<dbReference type="InterPro" id="IPR046978">
    <property type="entry name" value="MTMR4_FYVE"/>
</dbReference>
<dbReference type="InterPro" id="IPR035997">
    <property type="entry name" value="MTMR4_PH-GRAM"/>
</dbReference>
<dbReference type="GO" id="GO:0060090">
    <property type="term" value="F:molecular adaptor activity"/>
    <property type="evidence" value="ECO:0007669"/>
    <property type="project" value="UniProtKB-ARBA"/>
</dbReference>
<dbReference type="Gene3D" id="3.30.40.10">
    <property type="entry name" value="Zinc/RING finger domain, C3HC4 (zinc finger)"/>
    <property type="match status" value="1"/>
</dbReference>
<gene>
    <name evidence="17" type="primary">MTMR4</name>
</gene>
<dbReference type="InterPro" id="IPR016130">
    <property type="entry name" value="Tyr_Pase_AS"/>
</dbReference>
<accession>A0A6J2FQM4</accession>
<evidence type="ECO:0000256" key="7">
    <source>
        <dbReference type="ARBA" id="ARBA00022833"/>
    </source>
</evidence>
<feature type="binding site" evidence="11">
    <location>
        <begin position="334"/>
        <end position="337"/>
    </location>
    <ligand>
        <name>substrate</name>
    </ligand>
</feature>
<dbReference type="EC" id="3.1.3.95" evidence="3"/>
<dbReference type="GO" id="GO:0004438">
    <property type="term" value="F:phosphatidylinositol-3-phosphate phosphatase activity"/>
    <property type="evidence" value="ECO:0007669"/>
    <property type="project" value="TreeGrafter"/>
</dbReference>
<dbReference type="GO" id="GO:0046856">
    <property type="term" value="P:phosphatidylinositol dephosphorylation"/>
    <property type="evidence" value="ECO:0007669"/>
    <property type="project" value="UniProtKB-ARBA"/>
</dbReference>
<keyword evidence="16" id="KW-1185">Reference proteome</keyword>
<evidence type="ECO:0000256" key="2">
    <source>
        <dbReference type="ARBA" id="ARBA00007471"/>
    </source>
</evidence>
<keyword evidence="5 12" id="KW-0863">Zinc-finger</keyword>
<feature type="active site" description="Phosphocysteine intermediate" evidence="10">
    <location>
        <position position="421"/>
    </location>
</feature>
<feature type="binding site" evidence="11">
    <location>
        <begin position="359"/>
        <end position="360"/>
    </location>
    <ligand>
        <name>substrate</name>
    </ligand>
</feature>
<evidence type="ECO:0000256" key="1">
    <source>
        <dbReference type="ARBA" id="ARBA00004370"/>
    </source>
</evidence>
<dbReference type="InterPro" id="IPR017455">
    <property type="entry name" value="Znf_FYVE-rel"/>
</dbReference>
<protein>
    <recommendedName>
        <fullName evidence="3">phosphatidylinositol-3,5-bisphosphate 3-phosphatase</fullName>
        <ecNumber evidence="3">3.1.3.95</ecNumber>
    </recommendedName>
    <alternativeName>
        <fullName evidence="9">Phosphatidylinositol-3,5-bisphosphate 3-phosphatase</fullName>
    </alternativeName>
</protein>